<dbReference type="PANTHER" id="PTHR11102:SF160">
    <property type="entry name" value="ERAD-ASSOCIATED E3 UBIQUITIN-PROTEIN LIGASE COMPONENT HRD3"/>
    <property type="match status" value="1"/>
</dbReference>
<reference evidence="3" key="1">
    <citation type="journal article" date="2020" name="Fungal Divers.">
        <title>Resolving the Mortierellaceae phylogeny through synthesis of multi-gene phylogenetics and phylogenomics.</title>
        <authorList>
            <person name="Vandepol N."/>
            <person name="Liber J."/>
            <person name="Desiro A."/>
            <person name="Na H."/>
            <person name="Kennedy M."/>
            <person name="Barry K."/>
            <person name="Grigoriev I.V."/>
            <person name="Miller A.N."/>
            <person name="O'Donnell K."/>
            <person name="Stajich J.E."/>
            <person name="Bonito G."/>
        </authorList>
    </citation>
    <scope>NUCLEOTIDE SEQUENCE</scope>
    <source>
        <strain evidence="3">NRRL 28262</strain>
    </source>
</reference>
<dbReference type="AlphaFoldDB" id="A0AAD4D9L9"/>
<feature type="compositionally biased region" description="Polar residues" evidence="2">
    <location>
        <begin position="42"/>
        <end position="63"/>
    </location>
</feature>
<evidence type="ECO:0000256" key="1">
    <source>
        <dbReference type="ARBA" id="ARBA00038101"/>
    </source>
</evidence>
<dbReference type="SMART" id="SM00671">
    <property type="entry name" value="SEL1"/>
    <property type="match status" value="6"/>
</dbReference>
<feature type="region of interest" description="Disordered" evidence="2">
    <location>
        <begin position="84"/>
        <end position="148"/>
    </location>
</feature>
<dbReference type="Pfam" id="PF08238">
    <property type="entry name" value="Sel1"/>
    <property type="match status" value="6"/>
</dbReference>
<feature type="region of interest" description="Disordered" evidence="2">
    <location>
        <begin position="35"/>
        <end position="64"/>
    </location>
</feature>
<dbReference type="Gene3D" id="1.25.40.10">
    <property type="entry name" value="Tetratricopeptide repeat domain"/>
    <property type="match status" value="1"/>
</dbReference>
<dbReference type="InterPro" id="IPR050767">
    <property type="entry name" value="Sel1_AlgK"/>
</dbReference>
<dbReference type="InterPro" id="IPR011990">
    <property type="entry name" value="TPR-like_helical_dom_sf"/>
</dbReference>
<evidence type="ECO:0000313" key="3">
    <source>
        <dbReference type="EMBL" id="KAG0272571.1"/>
    </source>
</evidence>
<organism evidence="3 4">
    <name type="scientific">Linnemannia exigua</name>
    <dbReference type="NCBI Taxonomy" id="604196"/>
    <lineage>
        <taxon>Eukaryota</taxon>
        <taxon>Fungi</taxon>
        <taxon>Fungi incertae sedis</taxon>
        <taxon>Mucoromycota</taxon>
        <taxon>Mortierellomycotina</taxon>
        <taxon>Mortierellomycetes</taxon>
        <taxon>Mortierellales</taxon>
        <taxon>Mortierellaceae</taxon>
        <taxon>Linnemannia</taxon>
    </lineage>
</organism>
<gene>
    <name evidence="3" type="ORF">BGZ95_011679</name>
</gene>
<keyword evidence="4" id="KW-1185">Reference proteome</keyword>
<sequence>MEPLDPLRIASIPGVTLDVVVKGQLSEKELSLESLHDALPGSTPQEKSIASQIPDSNPVSTVRRNPAGGLVEVAMDAYRNNDNPNFSPWLRGPQAILDDPSPPSTGVATPASQKSVSISQTSTGDPTPTSQKPASISQAPLLPKSASITNNIDGETMRKAESGDKDAQFFLGHKYYHAQGVPQDYQTAMDWFFKAADQGHICARHEVGWLYHHGHGVPQDYSLAMDWYLKAAKQGHAPAQSNIGDLYAKGHGVPQDYSLAKDWYLKAAYQGHPAAQNNIGWLYQNGCGVPQDHSSAMDWYLKAANHGHARAQVNIGMLYASGLGVPQNYSQAMIWFRKAADLGDPLALNNVGWFYEHGLGVSKDRVKAIEWYRKAIAGGHADARLHLDRLEQQSIDSDATDTKRGLFKKLFK</sequence>
<comment type="caution">
    <text evidence="3">The sequence shown here is derived from an EMBL/GenBank/DDBJ whole genome shotgun (WGS) entry which is preliminary data.</text>
</comment>
<protein>
    <recommendedName>
        <fullName evidence="5">HCP-like protein</fullName>
    </recommendedName>
</protein>
<evidence type="ECO:0000256" key="2">
    <source>
        <dbReference type="SAM" id="MobiDB-lite"/>
    </source>
</evidence>
<proteinExistence type="inferred from homology"/>
<dbReference type="PANTHER" id="PTHR11102">
    <property type="entry name" value="SEL-1-LIKE PROTEIN"/>
    <property type="match status" value="1"/>
</dbReference>
<dbReference type="EMBL" id="JAAAIL010000901">
    <property type="protein sequence ID" value="KAG0272571.1"/>
    <property type="molecule type" value="Genomic_DNA"/>
</dbReference>
<dbReference type="InterPro" id="IPR006597">
    <property type="entry name" value="Sel1-like"/>
</dbReference>
<dbReference type="SUPFAM" id="SSF81901">
    <property type="entry name" value="HCP-like"/>
    <property type="match status" value="2"/>
</dbReference>
<dbReference type="Proteomes" id="UP001194580">
    <property type="component" value="Unassembled WGS sequence"/>
</dbReference>
<name>A0AAD4D9L9_9FUNG</name>
<feature type="compositionally biased region" description="Polar residues" evidence="2">
    <location>
        <begin position="104"/>
        <end position="138"/>
    </location>
</feature>
<evidence type="ECO:0000313" key="4">
    <source>
        <dbReference type="Proteomes" id="UP001194580"/>
    </source>
</evidence>
<comment type="similarity">
    <text evidence="1">Belongs to the sel-1 family.</text>
</comment>
<evidence type="ECO:0008006" key="5">
    <source>
        <dbReference type="Google" id="ProtNLM"/>
    </source>
</evidence>
<accession>A0AAD4D9L9</accession>